<proteinExistence type="predicted"/>
<protein>
    <submittedName>
        <fullName evidence="1">Uncharacterized protein</fullName>
    </submittedName>
</protein>
<dbReference type="AlphaFoldDB" id="A0A6N2LUA2"/>
<evidence type="ECO:0000313" key="1">
    <source>
        <dbReference type="EMBL" id="VFU40942.1"/>
    </source>
</evidence>
<gene>
    <name evidence="1" type="ORF">SVIM_LOCUS238754</name>
</gene>
<reference evidence="1" key="1">
    <citation type="submission" date="2019-03" db="EMBL/GenBank/DDBJ databases">
        <authorList>
            <person name="Mank J."/>
            <person name="Almeida P."/>
        </authorList>
    </citation>
    <scope>NUCLEOTIDE SEQUENCE</scope>
    <source>
        <strain evidence="1">78183</strain>
    </source>
</reference>
<sequence>MLCWRLKGIKLIIVIQISTLINICWITIKQLKLLQRSTNLFSSPDLISEWIVNPEGFLLRNPNINTHLLKIFILDCKLQFWPYLQHHHKEMKPLSISDFTNCNQT</sequence>
<accession>A0A6N2LUA2</accession>
<dbReference type="EMBL" id="CAADRP010001553">
    <property type="protein sequence ID" value="VFU40942.1"/>
    <property type="molecule type" value="Genomic_DNA"/>
</dbReference>
<name>A0A6N2LUA2_SALVM</name>
<organism evidence="1">
    <name type="scientific">Salix viminalis</name>
    <name type="common">Common osier</name>
    <name type="synonym">Basket willow</name>
    <dbReference type="NCBI Taxonomy" id="40686"/>
    <lineage>
        <taxon>Eukaryota</taxon>
        <taxon>Viridiplantae</taxon>
        <taxon>Streptophyta</taxon>
        <taxon>Embryophyta</taxon>
        <taxon>Tracheophyta</taxon>
        <taxon>Spermatophyta</taxon>
        <taxon>Magnoliopsida</taxon>
        <taxon>eudicotyledons</taxon>
        <taxon>Gunneridae</taxon>
        <taxon>Pentapetalae</taxon>
        <taxon>rosids</taxon>
        <taxon>fabids</taxon>
        <taxon>Malpighiales</taxon>
        <taxon>Salicaceae</taxon>
        <taxon>Saliceae</taxon>
        <taxon>Salix</taxon>
    </lineage>
</organism>